<gene>
    <name evidence="2" type="ORF">D3H65_02415</name>
</gene>
<dbReference type="RefSeq" id="WP_119048727.1">
    <property type="nucleotide sequence ID" value="NZ_CP032157.1"/>
</dbReference>
<organism evidence="2 3">
    <name type="scientific">Paraflavitalea soli</name>
    <dbReference type="NCBI Taxonomy" id="2315862"/>
    <lineage>
        <taxon>Bacteria</taxon>
        <taxon>Pseudomonadati</taxon>
        <taxon>Bacteroidota</taxon>
        <taxon>Chitinophagia</taxon>
        <taxon>Chitinophagales</taxon>
        <taxon>Chitinophagaceae</taxon>
        <taxon>Paraflavitalea</taxon>
    </lineage>
</organism>
<keyword evidence="3" id="KW-1185">Reference proteome</keyword>
<proteinExistence type="predicted"/>
<protein>
    <submittedName>
        <fullName evidence="2">RMD1 family protein</fullName>
    </submittedName>
</protein>
<dbReference type="KEGG" id="pseg:D3H65_02415"/>
<dbReference type="EMBL" id="CP032157">
    <property type="protein sequence ID" value="AXY72889.1"/>
    <property type="molecule type" value="Genomic_DNA"/>
</dbReference>
<dbReference type="PANTHER" id="PTHR16255:SF6">
    <property type="entry name" value="PROTEIN RETARDED ROOT GROWTH-LIKE"/>
    <property type="match status" value="1"/>
</dbReference>
<dbReference type="InterPro" id="IPR003734">
    <property type="entry name" value="DUF155"/>
</dbReference>
<dbReference type="AlphaFoldDB" id="A0A3B7MI54"/>
<evidence type="ECO:0000259" key="1">
    <source>
        <dbReference type="Pfam" id="PF02582"/>
    </source>
</evidence>
<feature type="domain" description="DUF155" evidence="1">
    <location>
        <begin position="47"/>
        <end position="213"/>
    </location>
</feature>
<dbReference type="OrthoDB" id="942290at2"/>
<dbReference type="Proteomes" id="UP000263900">
    <property type="component" value="Chromosome"/>
</dbReference>
<evidence type="ECO:0000313" key="2">
    <source>
        <dbReference type="EMBL" id="AXY72889.1"/>
    </source>
</evidence>
<dbReference type="InterPro" id="IPR051624">
    <property type="entry name" value="RMD1/Sad1-interacting"/>
</dbReference>
<evidence type="ECO:0000313" key="3">
    <source>
        <dbReference type="Proteomes" id="UP000263900"/>
    </source>
</evidence>
<dbReference type="Pfam" id="PF02582">
    <property type="entry name" value="DUF155"/>
    <property type="match status" value="1"/>
</dbReference>
<reference evidence="2 3" key="1">
    <citation type="submission" date="2018-09" db="EMBL/GenBank/DDBJ databases">
        <title>Genome sequencing of strain 6GH32-13.</title>
        <authorList>
            <person name="Weon H.-Y."/>
            <person name="Heo J."/>
            <person name="Kwon S.-W."/>
        </authorList>
    </citation>
    <scope>NUCLEOTIDE SEQUENCE [LARGE SCALE GENOMIC DNA]</scope>
    <source>
        <strain evidence="2 3">5GH32-13</strain>
    </source>
</reference>
<accession>A0A3B7MI54</accession>
<dbReference type="PANTHER" id="PTHR16255">
    <property type="entry name" value="REQUIRED FOR MEIOTIC NUCLEAR DIVISION PROTEIN 1 HOMOLOG"/>
    <property type="match status" value="1"/>
</dbReference>
<sequence>MKATTIGYHLGGRLDLKLIKNSLTFHCVYADPTELIYETSQYSWFQVFDYGSVVFFGIEKTLQTDIIGNLRKILSLAVNELESEEIGLEMIPDSPTKVLFDKIIVNHINLDVAKIVMLNIAQSVALDYYIDQTNILLEQTTYFSNELEEKGKFSIKGKGLLKYIGKALNLKNKIARNLYIFDSPDITWDDQYLNDLHTQLNIELDIRIRYRSLQESLSIIQENLEIYKDINQHSHSSTLEWIIIILIAVEIVNIIFDKIF</sequence>
<name>A0A3B7MI54_9BACT</name>